<dbReference type="CDD" id="cd17242">
    <property type="entry name" value="MobM_relaxase"/>
    <property type="match status" value="1"/>
</dbReference>
<feature type="coiled-coil region" evidence="1">
    <location>
        <begin position="283"/>
        <end position="484"/>
    </location>
</feature>
<evidence type="ECO:0000313" key="3">
    <source>
        <dbReference type="Proteomes" id="UP000253945"/>
    </source>
</evidence>
<dbReference type="Gene3D" id="3.30.930.30">
    <property type="match status" value="1"/>
</dbReference>
<name>A0A369ZQT9_9PAST</name>
<evidence type="ECO:0000313" key="2">
    <source>
        <dbReference type="EMBL" id="RDF07996.1"/>
    </source>
</evidence>
<accession>A0A369ZQT9</accession>
<organism evidence="2 3">
    <name type="scientific">Haemophilus paraphrohaemolyticus</name>
    <dbReference type="NCBI Taxonomy" id="736"/>
    <lineage>
        <taxon>Bacteria</taxon>
        <taxon>Pseudomonadati</taxon>
        <taxon>Pseudomonadota</taxon>
        <taxon>Gammaproteobacteria</taxon>
        <taxon>Pasteurellales</taxon>
        <taxon>Pasteurellaceae</taxon>
        <taxon>Haemophilus</taxon>
    </lineage>
</organism>
<keyword evidence="3" id="KW-1185">Reference proteome</keyword>
<dbReference type="AlphaFoldDB" id="A0A369ZQT9"/>
<comment type="caution">
    <text evidence="2">The sequence shown here is derived from an EMBL/GenBank/DDBJ whole genome shotgun (WGS) entry which is preliminary data.</text>
</comment>
<protein>
    <recommendedName>
        <fullName evidence="4">Plasmid recombination enzyme</fullName>
    </recommendedName>
</protein>
<evidence type="ECO:0008006" key="4">
    <source>
        <dbReference type="Google" id="ProtNLM"/>
    </source>
</evidence>
<dbReference type="NCBIfam" id="NF041497">
    <property type="entry name" value="MobV"/>
    <property type="match status" value="1"/>
</dbReference>
<keyword evidence="1" id="KW-0175">Coiled coil</keyword>
<dbReference type="EMBL" id="QEQF01000015">
    <property type="protein sequence ID" value="RDF07996.1"/>
    <property type="molecule type" value="Genomic_DNA"/>
</dbReference>
<sequence length="580" mass="68097">MLKNSFFQQKNWRKKMASYGIFRVEKLKKLSNLRGSLMHAFREQETPNADPTRLNENTLLTPDTFDVSSTLDKYERLKPTGKIRSDVVHALEVLVTASPEKIKGMSNEERNRFFKESLAFCNAKFGEGNLLHAQIHNDETTAHLTAFYIPVIEKKNKKGEIVRKLNASEILGGKKEYSARQTDFYEQVSKKYGLERGEIGSKATHKKVQEWYKELNAESIRLDMSKIIEQLERKSKAEISGSMIFEKKGMFGTKTEEIEGRVALPTPMISIGDIREVLSPYYNSNSEMKRREKQAIKKELEREVKEKLAKERAEIDKLQIDANRTLFKAQNEAQRVKEEAIRETKAEFEEEKKEINQKLCEAEKKEKEARDDLQKLEEFKKNRDEFYLKIVNKFGLEPEYDAAENLVLEKLENIAELEKKVKNYDADLKEETERLEFNFRTKTQYLRRDYELEKEKNQMYGEEIGRLKSENEKLKDKNDKLSNGIDLDTLKEKYYIELEKKLSHVIKTIPSELNNIGRRDLTYKEQYKSFENVRGMLDFAKKTDLNYGLSLEVKYFEQIKKAHDWLVENKHLGNMPGMKM</sequence>
<gene>
    <name evidence="2" type="ORF">DPV92_09645</name>
</gene>
<evidence type="ECO:0000256" key="1">
    <source>
        <dbReference type="SAM" id="Coils"/>
    </source>
</evidence>
<dbReference type="Pfam" id="PF01076">
    <property type="entry name" value="Mob_Pre"/>
    <property type="match status" value="1"/>
</dbReference>
<dbReference type="GO" id="GO:0006310">
    <property type="term" value="P:DNA recombination"/>
    <property type="evidence" value="ECO:0007669"/>
    <property type="project" value="InterPro"/>
</dbReference>
<dbReference type="GO" id="GO:0003677">
    <property type="term" value="F:DNA binding"/>
    <property type="evidence" value="ECO:0007669"/>
    <property type="project" value="InterPro"/>
</dbReference>
<reference evidence="2 3" key="1">
    <citation type="submission" date="2018-05" db="EMBL/GenBank/DDBJ databases">
        <title>Draft Genome Sequences for a Diverse set of 7 Haemophilus Species.</title>
        <authorList>
            <person name="Nichols M."/>
            <person name="Topaz N."/>
            <person name="Wang X."/>
            <person name="Wang X."/>
            <person name="Boxrud D."/>
        </authorList>
    </citation>
    <scope>NUCLEOTIDE SEQUENCE [LARGE SCALE GENOMIC DNA]</scope>
    <source>
        <strain evidence="2 3">C2014016342</strain>
    </source>
</reference>
<proteinExistence type="predicted"/>
<dbReference type="Proteomes" id="UP000253945">
    <property type="component" value="Unassembled WGS sequence"/>
</dbReference>
<dbReference type="InterPro" id="IPR001668">
    <property type="entry name" value="Mob_Pre"/>
</dbReference>